<dbReference type="PANTHER" id="PTHR47706:SF4">
    <property type="entry name" value="NMRA-LIKE DOMAIN-CONTAINING PROTEIN"/>
    <property type="match status" value="1"/>
</dbReference>
<keyword evidence="6" id="KW-1185">Reference proteome</keyword>
<comment type="caution">
    <text evidence="5">The sequence shown here is derived from an EMBL/GenBank/DDBJ whole genome shotgun (WGS) entry which is preliminary data.</text>
</comment>
<dbReference type="SUPFAM" id="SSF51735">
    <property type="entry name" value="NAD(P)-binding Rossmann-fold domains"/>
    <property type="match status" value="1"/>
</dbReference>
<organism evidence="5 6">
    <name type="scientific">Periconia digitata</name>
    <dbReference type="NCBI Taxonomy" id="1303443"/>
    <lineage>
        <taxon>Eukaryota</taxon>
        <taxon>Fungi</taxon>
        <taxon>Dikarya</taxon>
        <taxon>Ascomycota</taxon>
        <taxon>Pezizomycotina</taxon>
        <taxon>Dothideomycetes</taxon>
        <taxon>Pleosporomycetidae</taxon>
        <taxon>Pleosporales</taxon>
        <taxon>Massarineae</taxon>
        <taxon>Periconiaceae</taxon>
        <taxon>Periconia</taxon>
    </lineage>
</organism>
<dbReference type="EMBL" id="CAOQHR010000002">
    <property type="protein sequence ID" value="CAI6313784.1"/>
    <property type="molecule type" value="Genomic_DNA"/>
</dbReference>
<dbReference type="OrthoDB" id="10000533at2759"/>
<name>A0A9W4U8D3_9PLEO</name>
<dbReference type="InterPro" id="IPR036291">
    <property type="entry name" value="NAD(P)-bd_dom_sf"/>
</dbReference>
<evidence type="ECO:0000313" key="6">
    <source>
        <dbReference type="Proteomes" id="UP001152607"/>
    </source>
</evidence>
<sequence length="430" mass="47672">MVGCWGSAVCWAYGAKEDELVMGGGRGRFGNASWRMGRRGYIGGMGGAVVEWNRRDINEFSSRDYQQRADYFDYRENTFLYFEFTVVGITFARYYLFCLICTSSINLRIIISINMSSSSVAVAGGTGGLGRAIVEALKADGRYQVIVLARSVNAEFEKDVGVKTHAVDYKDVTSLTNVFEENKVDTLISTIAFGPDNSGEMNMVEAAEKSKVTRRLIPNLWSLIPFTQKHAAMPIAGGMLNVISRLEKSDIEWAAVRPGLFLDYFVEGLPSYVTLNSMIVDVRWNTASIPATGETSIPLTYTHDIGKYVAALLNLQKWEHYYCIQGDKKTFNQIVAEAEKAKGVKFDVKYDSVERLKKGEVSEMPAYTEMAKHFGGGEQGLAAVKMILAAYGLSIEDGDVEYKSPLLNEMFPEIKALSVEEGWKKVAGKS</sequence>
<reference evidence="5" key="1">
    <citation type="submission" date="2023-01" db="EMBL/GenBank/DDBJ databases">
        <authorList>
            <person name="Van Ghelder C."/>
            <person name="Rancurel C."/>
        </authorList>
    </citation>
    <scope>NUCLEOTIDE SEQUENCE</scope>
    <source>
        <strain evidence="5">CNCM I-4278</strain>
    </source>
</reference>
<proteinExistence type="inferred from homology"/>
<gene>
    <name evidence="5" type="ORF">PDIGIT_LOCUS3320</name>
</gene>
<dbReference type="AlphaFoldDB" id="A0A9W4U8D3"/>
<dbReference type="Gene3D" id="3.90.25.10">
    <property type="entry name" value="UDP-galactose 4-epimerase, domain 1"/>
    <property type="match status" value="1"/>
</dbReference>
<keyword evidence="3" id="KW-0560">Oxidoreductase</keyword>
<evidence type="ECO:0000313" key="5">
    <source>
        <dbReference type="EMBL" id="CAI6313784.1"/>
    </source>
</evidence>
<evidence type="ECO:0000256" key="1">
    <source>
        <dbReference type="ARBA" id="ARBA00005725"/>
    </source>
</evidence>
<dbReference type="Gene3D" id="3.40.50.720">
    <property type="entry name" value="NAD(P)-binding Rossmann-like Domain"/>
    <property type="match status" value="1"/>
</dbReference>
<dbReference type="Proteomes" id="UP001152607">
    <property type="component" value="Unassembled WGS sequence"/>
</dbReference>
<dbReference type="InterPro" id="IPR051609">
    <property type="entry name" value="NmrA/Isoflavone_reductase-like"/>
</dbReference>
<accession>A0A9W4U8D3</accession>
<protein>
    <recommendedName>
        <fullName evidence="4">NmrA-like domain-containing protein</fullName>
    </recommendedName>
</protein>
<evidence type="ECO:0000256" key="2">
    <source>
        <dbReference type="ARBA" id="ARBA00022857"/>
    </source>
</evidence>
<keyword evidence="2" id="KW-0521">NADP</keyword>
<dbReference type="PANTHER" id="PTHR47706">
    <property type="entry name" value="NMRA-LIKE FAMILY PROTEIN"/>
    <property type="match status" value="1"/>
</dbReference>
<evidence type="ECO:0000256" key="3">
    <source>
        <dbReference type="ARBA" id="ARBA00023002"/>
    </source>
</evidence>
<comment type="similarity">
    <text evidence="1">Belongs to the NmrA-type oxidoreductase family. Isoflavone reductase subfamily.</text>
</comment>
<dbReference type="Pfam" id="PF05368">
    <property type="entry name" value="NmrA"/>
    <property type="match status" value="1"/>
</dbReference>
<feature type="domain" description="NmrA-like" evidence="4">
    <location>
        <begin position="117"/>
        <end position="358"/>
    </location>
</feature>
<dbReference type="GO" id="GO:0016491">
    <property type="term" value="F:oxidoreductase activity"/>
    <property type="evidence" value="ECO:0007669"/>
    <property type="project" value="UniProtKB-KW"/>
</dbReference>
<dbReference type="InterPro" id="IPR008030">
    <property type="entry name" value="NmrA-like"/>
</dbReference>
<evidence type="ECO:0000259" key="4">
    <source>
        <dbReference type="Pfam" id="PF05368"/>
    </source>
</evidence>